<feature type="signal peptide" evidence="11">
    <location>
        <begin position="1"/>
        <end position="22"/>
    </location>
</feature>
<dbReference type="GO" id="GO:0098797">
    <property type="term" value="C:plasma membrane protein complex"/>
    <property type="evidence" value="ECO:0007669"/>
    <property type="project" value="TreeGrafter"/>
</dbReference>
<dbReference type="InterPro" id="IPR037682">
    <property type="entry name" value="TonB_C"/>
</dbReference>
<keyword evidence="6" id="KW-0812">Transmembrane</keyword>
<feature type="compositionally biased region" description="Basic residues" evidence="10">
    <location>
        <begin position="109"/>
        <end position="119"/>
    </location>
</feature>
<keyword evidence="3" id="KW-0813">Transport</keyword>
<feature type="chain" id="PRO_5016445154" evidence="11">
    <location>
        <begin position="23"/>
        <end position="267"/>
    </location>
</feature>
<feature type="region of interest" description="Disordered" evidence="10">
    <location>
        <begin position="64"/>
        <end position="169"/>
    </location>
</feature>
<sequence length="267" mass="29775">MTKLRYLIAGLIACLIHGIALSYTPQKDTINVSTEEGAQSFQIQLMTISAVKPVIETENSITGKTVTATPPKKQKTAEVEQQNTQAPAPVRKSNTKASSLLPEKSPPIKQKKAQARSKKPTPILEQKPLSKPEKSVSKAEEHVFVQPSKEEPATTQTEKRQHTPPAKLNAQDSKPMLVKKPRFNAKPTPVTYPRIARKKGLEGKVLIEVWLDEQGNQIKQLLLESSGHHVLDERALSTIKEWRFSNQLEQGQAIAHRVQIPINFQLQ</sequence>
<evidence type="ECO:0000313" key="13">
    <source>
        <dbReference type="EMBL" id="RAS64379.1"/>
    </source>
</evidence>
<keyword evidence="11" id="KW-0732">Signal</keyword>
<name>A0A329EBT1_VIBDI</name>
<dbReference type="NCBIfam" id="TIGR01352">
    <property type="entry name" value="tonB_Cterm"/>
    <property type="match status" value="1"/>
</dbReference>
<dbReference type="PANTHER" id="PTHR33446:SF2">
    <property type="entry name" value="PROTEIN TONB"/>
    <property type="match status" value="1"/>
</dbReference>
<evidence type="ECO:0000256" key="9">
    <source>
        <dbReference type="ARBA" id="ARBA00023136"/>
    </source>
</evidence>
<dbReference type="SUPFAM" id="SSF74653">
    <property type="entry name" value="TolA/TonB C-terminal domain"/>
    <property type="match status" value="1"/>
</dbReference>
<evidence type="ECO:0000256" key="3">
    <source>
        <dbReference type="ARBA" id="ARBA00022448"/>
    </source>
</evidence>
<reference evidence="13 14" key="1">
    <citation type="submission" date="2018-06" db="EMBL/GenBank/DDBJ databases">
        <title>Freshwater and sediment microbial communities from various areas in North America, analyzing microbe dynamics in response to fracking.</title>
        <authorList>
            <person name="Lamendella R."/>
        </authorList>
    </citation>
    <scope>NUCLEOTIDE SEQUENCE [LARGE SCALE GENOMIC DNA]</scope>
    <source>
        <strain evidence="13 14">99A</strain>
    </source>
</reference>
<dbReference type="InterPro" id="IPR051045">
    <property type="entry name" value="TonB-dependent_transducer"/>
</dbReference>
<gene>
    <name evidence="13" type="ORF">DET48_10912</name>
</gene>
<dbReference type="PANTHER" id="PTHR33446">
    <property type="entry name" value="PROTEIN TONB-RELATED"/>
    <property type="match status" value="1"/>
</dbReference>
<dbReference type="GO" id="GO:0015031">
    <property type="term" value="P:protein transport"/>
    <property type="evidence" value="ECO:0007669"/>
    <property type="project" value="UniProtKB-KW"/>
</dbReference>
<evidence type="ECO:0000256" key="8">
    <source>
        <dbReference type="ARBA" id="ARBA00022989"/>
    </source>
</evidence>
<feature type="domain" description="TonB C-terminal" evidence="12">
    <location>
        <begin position="177"/>
        <end position="267"/>
    </location>
</feature>
<proteinExistence type="inferred from homology"/>
<dbReference type="Gene3D" id="3.30.1150.10">
    <property type="match status" value="1"/>
</dbReference>
<comment type="caution">
    <text evidence="13">The sequence shown here is derived from an EMBL/GenBank/DDBJ whole genome shotgun (WGS) entry which is preliminary data.</text>
</comment>
<dbReference type="GO" id="GO:0031992">
    <property type="term" value="F:energy transducer activity"/>
    <property type="evidence" value="ECO:0007669"/>
    <property type="project" value="TreeGrafter"/>
</dbReference>
<dbReference type="GO" id="GO:0055085">
    <property type="term" value="P:transmembrane transport"/>
    <property type="evidence" value="ECO:0007669"/>
    <property type="project" value="InterPro"/>
</dbReference>
<keyword evidence="7" id="KW-0653">Protein transport</keyword>
<dbReference type="AlphaFoldDB" id="A0A329EBT1"/>
<evidence type="ECO:0000256" key="2">
    <source>
        <dbReference type="ARBA" id="ARBA00006555"/>
    </source>
</evidence>
<dbReference type="InterPro" id="IPR006260">
    <property type="entry name" value="TonB/TolA_C"/>
</dbReference>
<evidence type="ECO:0000256" key="1">
    <source>
        <dbReference type="ARBA" id="ARBA00004383"/>
    </source>
</evidence>
<dbReference type="PROSITE" id="PS52015">
    <property type="entry name" value="TONB_CTD"/>
    <property type="match status" value="1"/>
</dbReference>
<feature type="compositionally biased region" description="Basic and acidic residues" evidence="10">
    <location>
        <begin position="128"/>
        <end position="161"/>
    </location>
</feature>
<evidence type="ECO:0000256" key="6">
    <source>
        <dbReference type="ARBA" id="ARBA00022692"/>
    </source>
</evidence>
<keyword evidence="8" id="KW-1133">Transmembrane helix</keyword>
<comment type="subcellular location">
    <subcellularLocation>
        <location evidence="1">Cell inner membrane</location>
        <topology evidence="1">Single-pass membrane protein</topology>
        <orientation evidence="1">Periplasmic side</orientation>
    </subcellularLocation>
</comment>
<keyword evidence="4" id="KW-1003">Cell membrane</keyword>
<protein>
    <submittedName>
        <fullName evidence="13">Outer membrane transport energization protein TonB</fullName>
    </submittedName>
</protein>
<keyword evidence="9" id="KW-0472">Membrane</keyword>
<evidence type="ECO:0000256" key="5">
    <source>
        <dbReference type="ARBA" id="ARBA00022519"/>
    </source>
</evidence>
<comment type="similarity">
    <text evidence="2">Belongs to the TonB family.</text>
</comment>
<dbReference type="RefSeq" id="WP_112403722.1">
    <property type="nucleotide sequence ID" value="NZ_QLTR01000009.1"/>
</dbReference>
<evidence type="ECO:0000256" key="11">
    <source>
        <dbReference type="SAM" id="SignalP"/>
    </source>
</evidence>
<keyword evidence="5" id="KW-0997">Cell inner membrane</keyword>
<evidence type="ECO:0000256" key="10">
    <source>
        <dbReference type="SAM" id="MobiDB-lite"/>
    </source>
</evidence>
<accession>A0A329EBT1</accession>
<evidence type="ECO:0000256" key="4">
    <source>
        <dbReference type="ARBA" id="ARBA00022475"/>
    </source>
</evidence>
<evidence type="ECO:0000313" key="14">
    <source>
        <dbReference type="Proteomes" id="UP000248729"/>
    </source>
</evidence>
<dbReference type="Pfam" id="PF03544">
    <property type="entry name" value="TonB_C"/>
    <property type="match status" value="1"/>
</dbReference>
<evidence type="ECO:0000256" key="7">
    <source>
        <dbReference type="ARBA" id="ARBA00022927"/>
    </source>
</evidence>
<dbReference type="EMBL" id="QLTR01000009">
    <property type="protein sequence ID" value="RAS64379.1"/>
    <property type="molecule type" value="Genomic_DNA"/>
</dbReference>
<evidence type="ECO:0000259" key="12">
    <source>
        <dbReference type="PROSITE" id="PS52015"/>
    </source>
</evidence>
<dbReference type="Proteomes" id="UP000248729">
    <property type="component" value="Unassembled WGS sequence"/>
</dbReference>
<organism evidence="13 14">
    <name type="scientific">Vibrio diazotrophicus</name>
    <dbReference type="NCBI Taxonomy" id="685"/>
    <lineage>
        <taxon>Bacteria</taxon>
        <taxon>Pseudomonadati</taxon>
        <taxon>Pseudomonadota</taxon>
        <taxon>Gammaproteobacteria</taxon>
        <taxon>Vibrionales</taxon>
        <taxon>Vibrionaceae</taxon>
        <taxon>Vibrio</taxon>
    </lineage>
</organism>